<evidence type="ECO:0000313" key="2">
    <source>
        <dbReference type="Proteomes" id="UP001149163"/>
    </source>
</evidence>
<dbReference type="InterPro" id="IPR029063">
    <property type="entry name" value="SAM-dependent_MTases_sf"/>
</dbReference>
<keyword evidence="2" id="KW-1185">Reference proteome</keyword>
<keyword evidence="1" id="KW-0489">Methyltransferase</keyword>
<reference evidence="1" key="2">
    <citation type="journal article" date="2023" name="IMA Fungus">
        <title>Comparative genomic study of the Penicillium genus elucidates a diverse pangenome and 15 lateral gene transfer events.</title>
        <authorList>
            <person name="Petersen C."/>
            <person name="Sorensen T."/>
            <person name="Nielsen M.R."/>
            <person name="Sondergaard T.E."/>
            <person name="Sorensen J.L."/>
            <person name="Fitzpatrick D.A."/>
            <person name="Frisvad J.C."/>
            <person name="Nielsen K.L."/>
        </authorList>
    </citation>
    <scope>NUCLEOTIDE SEQUENCE</scope>
    <source>
        <strain evidence="1">IBT 26290</strain>
    </source>
</reference>
<dbReference type="Proteomes" id="UP001149163">
    <property type="component" value="Unassembled WGS sequence"/>
</dbReference>
<proteinExistence type="predicted"/>
<dbReference type="GeneID" id="81432016"/>
<reference evidence="1" key="1">
    <citation type="submission" date="2022-11" db="EMBL/GenBank/DDBJ databases">
        <authorList>
            <person name="Petersen C."/>
        </authorList>
    </citation>
    <scope>NUCLEOTIDE SEQUENCE</scope>
    <source>
        <strain evidence="1">IBT 26290</strain>
    </source>
</reference>
<dbReference type="GO" id="GO:0032259">
    <property type="term" value="P:methylation"/>
    <property type="evidence" value="ECO:0007669"/>
    <property type="project" value="UniProtKB-KW"/>
</dbReference>
<dbReference type="Gene3D" id="3.40.50.150">
    <property type="entry name" value="Vaccinia Virus protein VP39"/>
    <property type="match status" value="1"/>
</dbReference>
<dbReference type="RefSeq" id="XP_056538797.1">
    <property type="nucleotide sequence ID" value="XM_056692840.1"/>
</dbReference>
<comment type="caution">
    <text evidence="1">The sequence shown here is derived from an EMBL/GenBank/DDBJ whole genome shotgun (WGS) entry which is preliminary data.</text>
</comment>
<gene>
    <name evidence="1" type="ORF">N7482_010716</name>
</gene>
<sequence length="303" mass="35237">MDTNWLTARNNHTYENGRRYYGFRSEFPFPDDKTAVTAHGAINGIWHELLDGRTFIAPIEPVQKKHKFLEFATRSGSWTLMVLERHHPAPRLTGIDVTQMSTYLGYFENHEIEGEWPFTAKQAFHLIHAQSLGGVIADYDGFYANAFRHLLPGGWLEVWENDLRFFTDNPQNETRLVALREWEALMHEAAARFGKRINVAAEQKELMHLAGFVQVEEQIFKVPFGDWSDEPNLKRTGSSYVFQMQYALEGYTLRLFTKTLGWSKEDTDALISRVQEELKQEDLRLYSYFHLFIGQKPANAPRK</sequence>
<keyword evidence="1" id="KW-0808">Transferase</keyword>
<evidence type="ECO:0000313" key="1">
    <source>
        <dbReference type="EMBL" id="KAJ5151464.1"/>
    </source>
</evidence>
<dbReference type="SUPFAM" id="SSF53335">
    <property type="entry name" value="S-adenosyl-L-methionine-dependent methyltransferases"/>
    <property type="match status" value="1"/>
</dbReference>
<dbReference type="AlphaFoldDB" id="A0A9W9LEB8"/>
<name>A0A9W9LEB8_9EURO</name>
<accession>A0A9W9LEB8</accession>
<dbReference type="GO" id="GO:0008168">
    <property type="term" value="F:methyltransferase activity"/>
    <property type="evidence" value="ECO:0007669"/>
    <property type="project" value="UniProtKB-KW"/>
</dbReference>
<organism evidence="1 2">
    <name type="scientific">Penicillium canariense</name>
    <dbReference type="NCBI Taxonomy" id="189055"/>
    <lineage>
        <taxon>Eukaryota</taxon>
        <taxon>Fungi</taxon>
        <taxon>Dikarya</taxon>
        <taxon>Ascomycota</taxon>
        <taxon>Pezizomycotina</taxon>
        <taxon>Eurotiomycetes</taxon>
        <taxon>Eurotiomycetidae</taxon>
        <taxon>Eurotiales</taxon>
        <taxon>Aspergillaceae</taxon>
        <taxon>Penicillium</taxon>
    </lineage>
</organism>
<protein>
    <submittedName>
        <fullName evidence="1">S-adenosyl-L-methionine-dependent methyltransferase</fullName>
    </submittedName>
</protein>
<dbReference type="EMBL" id="JAPQKN010000008">
    <property type="protein sequence ID" value="KAJ5151464.1"/>
    <property type="molecule type" value="Genomic_DNA"/>
</dbReference>
<dbReference type="OrthoDB" id="2013972at2759"/>